<reference evidence="3" key="2">
    <citation type="submission" date="2015-01" db="EMBL/GenBank/DDBJ databases">
        <authorList>
            <person name="Manzoor Shahid"/>
            <person name="Zubair Saima"/>
        </authorList>
    </citation>
    <scope>NUCLEOTIDE SEQUENCE [LARGE SCALE GENOMIC DNA]</scope>
    <source>
        <strain evidence="3">V1</strain>
    </source>
</reference>
<reference evidence="2 4" key="3">
    <citation type="submission" date="2019-08" db="EMBL/GenBank/DDBJ databases">
        <authorList>
            <person name="Kuhnert P."/>
        </authorList>
    </citation>
    <scope>NUCLEOTIDE SEQUENCE [LARGE SCALE GENOMIC DNA]</scope>
    <source>
        <strain evidence="2 4">B36.5</strain>
    </source>
</reference>
<sequence>MNEQISEGLVLLFENYWILRKKSPREYTLLRQIEKDLRKIISEKFGFRLTMHTDFIKLEKLPVDPEPWMGMENFTQTMDYVIFSCLLSILEGKETGEYFLLSQLCEELKAIYPEGGKVDWVNYNHRKSFVRAMQQMLELNLLETVDGDLMQFAQNEDAEVLYRSTVYSRYFMRPYPQDIYTYNSWQDLLEDDSGADAEQISLRHRVYRRLFLQPVLSKEKLSTEEFYYLRNQRQSIIDFTDKYTPYNFELYLDTAFLSLLERNTRIATFPSRQGIDDVVLHTAALLREKNLERNEEGKLVFSHDEWKSFLQEVKERYSAGWTKQYREETDAEQLQTEVLAQCEKWGFAFTRGDEILINPVMVRIVGVYPEDFCEGELR</sequence>
<evidence type="ECO:0000313" key="2">
    <source>
        <dbReference type="EMBL" id="QEJ99109.1"/>
    </source>
</evidence>
<protein>
    <submittedName>
        <fullName evidence="2">TIGR02678 family protein</fullName>
    </submittedName>
</protein>
<proteinExistence type="predicted"/>
<dbReference type="GeneID" id="57752242"/>
<dbReference type="EMBL" id="CP042817">
    <property type="protein sequence ID" value="QEJ99109.1"/>
    <property type="molecule type" value="Genomic_DNA"/>
</dbReference>
<name>A0A0B7GV02_TREPH</name>
<dbReference type="OrthoDB" id="188354at2"/>
<evidence type="ECO:0000313" key="1">
    <source>
        <dbReference type="EMBL" id="CEM62484.1"/>
    </source>
</evidence>
<dbReference type="Proteomes" id="UP000323594">
    <property type="component" value="Chromosome"/>
</dbReference>
<accession>A0A0B7GV02</accession>
<dbReference type="RefSeq" id="WP_024752133.1">
    <property type="nucleotide sequence ID" value="NZ_CDNC01000032.1"/>
</dbReference>
<evidence type="ECO:0000313" key="4">
    <source>
        <dbReference type="Proteomes" id="UP000323594"/>
    </source>
</evidence>
<dbReference type="EMBL" id="CDNC01000032">
    <property type="protein sequence ID" value="CEM62484.1"/>
    <property type="molecule type" value="Genomic_DNA"/>
</dbReference>
<dbReference type="InterPro" id="IPR013494">
    <property type="entry name" value="CHP02678"/>
</dbReference>
<gene>
    <name evidence="2" type="ORF">FUT82_14660</name>
    <name evidence="1" type="ORF">TPHV1_380004</name>
</gene>
<evidence type="ECO:0000313" key="3">
    <source>
        <dbReference type="Proteomes" id="UP000042527"/>
    </source>
</evidence>
<organism evidence="1 3">
    <name type="scientific">Treponema phagedenis</name>
    <dbReference type="NCBI Taxonomy" id="162"/>
    <lineage>
        <taxon>Bacteria</taxon>
        <taxon>Pseudomonadati</taxon>
        <taxon>Spirochaetota</taxon>
        <taxon>Spirochaetia</taxon>
        <taxon>Spirochaetales</taxon>
        <taxon>Treponemataceae</taxon>
        <taxon>Treponema</taxon>
    </lineage>
</organism>
<dbReference type="NCBIfam" id="TIGR02678">
    <property type="entry name" value="TIGR02678 family protein"/>
    <property type="match status" value="1"/>
</dbReference>
<dbReference type="Pfam" id="PF09661">
    <property type="entry name" value="DUF2398"/>
    <property type="match status" value="1"/>
</dbReference>
<dbReference type="AlphaFoldDB" id="A0A0B7GV02"/>
<keyword evidence="3" id="KW-1185">Reference proteome</keyword>
<reference evidence="1" key="1">
    <citation type="submission" date="2015-01" db="EMBL/GenBank/DDBJ databases">
        <authorList>
            <person name="Xiang T."/>
            <person name="Song Y."/>
            <person name="Huang L."/>
            <person name="Wang B."/>
            <person name="Wu P."/>
        </authorList>
    </citation>
    <scope>NUCLEOTIDE SEQUENCE [LARGE SCALE GENOMIC DNA]</scope>
    <source>
        <strain evidence="1">V1</strain>
    </source>
</reference>
<dbReference type="Proteomes" id="UP000042527">
    <property type="component" value="Unassembled WGS sequence"/>
</dbReference>